<dbReference type="RefSeq" id="WP_162659194.1">
    <property type="nucleotide sequence ID" value="NZ_LR593887.1"/>
</dbReference>
<dbReference type="Proteomes" id="UP000464378">
    <property type="component" value="Chromosome"/>
</dbReference>
<feature type="domain" description="Calcineurin-like phosphoesterase" evidence="1">
    <location>
        <begin position="181"/>
        <end position="327"/>
    </location>
</feature>
<dbReference type="PANTHER" id="PTHR42850:SF7">
    <property type="entry name" value="BIS(5'-NUCLEOSYL)-TETRAPHOSPHATASE PRPE [ASYMMETRICAL]"/>
    <property type="match status" value="1"/>
</dbReference>
<reference evidence="2" key="1">
    <citation type="submission" date="2019-04" db="EMBL/GenBank/DDBJ databases">
        <authorList>
            <consortium name="Science for Life Laboratories"/>
        </authorList>
    </citation>
    <scope>NUCLEOTIDE SEQUENCE</scope>
    <source>
        <strain evidence="2">MBLW1</strain>
    </source>
</reference>
<dbReference type="EMBL" id="LR586016">
    <property type="protein sequence ID" value="VIP04064.1"/>
    <property type="molecule type" value="Genomic_DNA"/>
</dbReference>
<dbReference type="InParanoid" id="A0A6C2YRU2"/>
<dbReference type="PRINTS" id="PR00114">
    <property type="entry name" value="STPHPHTASE"/>
</dbReference>
<dbReference type="EMBL" id="LR593887">
    <property type="protein sequence ID" value="VTS05495.1"/>
    <property type="molecule type" value="Genomic_DNA"/>
</dbReference>
<dbReference type="InterPro" id="IPR004843">
    <property type="entry name" value="Calcineurin-like_PHP"/>
</dbReference>
<dbReference type="Gene3D" id="3.40.50.300">
    <property type="entry name" value="P-loop containing nucleotide triphosphate hydrolases"/>
    <property type="match status" value="1"/>
</dbReference>
<evidence type="ECO:0000313" key="2">
    <source>
        <dbReference type="EMBL" id="VIP04064.1"/>
    </source>
</evidence>
<dbReference type="SUPFAM" id="SSF56300">
    <property type="entry name" value="Metallo-dependent phosphatases"/>
    <property type="match status" value="1"/>
</dbReference>
<dbReference type="Pfam" id="PF13671">
    <property type="entry name" value="AAA_33"/>
    <property type="match status" value="1"/>
</dbReference>
<dbReference type="InterPro" id="IPR050126">
    <property type="entry name" value="Ap4A_hydrolase"/>
</dbReference>
<dbReference type="FunCoup" id="A0A6C2YRU2">
    <property type="interactions" value="69"/>
</dbReference>
<evidence type="ECO:0000259" key="1">
    <source>
        <dbReference type="Pfam" id="PF00149"/>
    </source>
</evidence>
<proteinExistence type="predicted"/>
<dbReference type="GO" id="GO:0005737">
    <property type="term" value="C:cytoplasm"/>
    <property type="evidence" value="ECO:0007669"/>
    <property type="project" value="TreeGrafter"/>
</dbReference>
<dbReference type="KEGG" id="tim:GMBLW1_51290"/>
<dbReference type="InterPro" id="IPR027417">
    <property type="entry name" value="P-loop_NTPase"/>
</dbReference>
<dbReference type="Pfam" id="PF00149">
    <property type="entry name" value="Metallophos"/>
    <property type="match status" value="1"/>
</dbReference>
<gene>
    <name evidence="2" type="ORF">GMBLW1_51290</name>
</gene>
<name>A0A6C2YRU2_9BACT</name>
<dbReference type="InterPro" id="IPR006186">
    <property type="entry name" value="Ser/Thr-sp_prot-phosphatase"/>
</dbReference>
<keyword evidence="3" id="KW-1185">Reference proteome</keyword>
<organism evidence="2">
    <name type="scientific">Tuwongella immobilis</name>
    <dbReference type="NCBI Taxonomy" id="692036"/>
    <lineage>
        <taxon>Bacteria</taxon>
        <taxon>Pseudomonadati</taxon>
        <taxon>Planctomycetota</taxon>
        <taxon>Planctomycetia</taxon>
        <taxon>Gemmatales</taxon>
        <taxon>Gemmataceae</taxon>
        <taxon>Tuwongella</taxon>
    </lineage>
</organism>
<dbReference type="CDD" id="cd07423">
    <property type="entry name" value="MPP_Prp_like"/>
    <property type="match status" value="1"/>
</dbReference>
<dbReference type="SUPFAM" id="SSF52540">
    <property type="entry name" value="P-loop containing nucleoside triphosphate hydrolases"/>
    <property type="match status" value="1"/>
</dbReference>
<dbReference type="PANTHER" id="PTHR42850">
    <property type="entry name" value="METALLOPHOSPHOESTERASE"/>
    <property type="match status" value="1"/>
</dbReference>
<dbReference type="InterPro" id="IPR041780">
    <property type="entry name" value="MPP_PrpE-like"/>
</dbReference>
<dbReference type="Gene3D" id="3.60.21.10">
    <property type="match status" value="1"/>
</dbReference>
<protein>
    <recommendedName>
        <fullName evidence="1">Calcineurin-like phosphoesterase domain-containing protein</fullName>
    </recommendedName>
</protein>
<dbReference type="InterPro" id="IPR029052">
    <property type="entry name" value="Metallo-depent_PP-like"/>
</dbReference>
<dbReference type="GO" id="GO:0016791">
    <property type="term" value="F:phosphatase activity"/>
    <property type="evidence" value="ECO:0007669"/>
    <property type="project" value="TreeGrafter"/>
</dbReference>
<evidence type="ECO:0000313" key="3">
    <source>
        <dbReference type="Proteomes" id="UP000464378"/>
    </source>
</evidence>
<dbReference type="AlphaFoldDB" id="A0A6C2YRU2"/>
<accession>A0A6C2YRU2</accession>
<sequence>MRLAIPELALVLLVGPSGAGKSTFSRKHFRPTEILSSDFFRAIVCDDETNQSAGRDAFDVLHLVASKRLGRGRLTVIDATNVQTEARRPLIAMARRFHVQSAAIVFDLPESDFLAHNRMRPGRQVEPHIIQHQMRQMQSAINRLPEEGFSVIHTLRTVDEVNQAFLVRERLPVNRRHDFGPFDIIGDIHGCLDELRQLLEKLGYAPHETTDDDGRPVWAVTPPTDRKLIFLGDLVDRGPDSVGVLRLVMRAVREGAALCVAGNHDHKLLRALRGRVSNFSHGLAETLEQVRGEPDGFIERIDLFLADLPSHLMLDRGRLVVAHAGLKQGLQGRVSDRVRDFALYGETTGDMDESGLPVRINWAAGYRGRAAVIYGHTPVVTPTWQNETLCIDTGCVYGGSLTALRYPERELVDVPAAKMYKPPKRAFADGIPGVLPPPPDADHPHD</sequence>